<dbReference type="CDD" id="cd10918">
    <property type="entry name" value="CE4_NodB_like_5s_6s"/>
    <property type="match status" value="1"/>
</dbReference>
<dbReference type="Gene3D" id="3.20.20.370">
    <property type="entry name" value="Glycoside hydrolase/deacetylase"/>
    <property type="match status" value="1"/>
</dbReference>
<proteinExistence type="predicted"/>
<dbReference type="InterPro" id="IPR051398">
    <property type="entry name" value="Polysacch_Deacetylase"/>
</dbReference>
<evidence type="ECO:0000256" key="2">
    <source>
        <dbReference type="ARBA" id="ARBA00022729"/>
    </source>
</evidence>
<dbReference type="EMBL" id="SLWX01000014">
    <property type="protein sequence ID" value="TCO74312.1"/>
    <property type="molecule type" value="Genomic_DNA"/>
</dbReference>
<evidence type="ECO:0000313" key="5">
    <source>
        <dbReference type="Proteomes" id="UP000294980"/>
    </source>
</evidence>
<evidence type="ECO:0000259" key="3">
    <source>
        <dbReference type="PROSITE" id="PS51677"/>
    </source>
</evidence>
<keyword evidence="5" id="KW-1185">Reference proteome</keyword>
<dbReference type="PANTHER" id="PTHR34216">
    <property type="match status" value="1"/>
</dbReference>
<evidence type="ECO:0000313" key="4">
    <source>
        <dbReference type="EMBL" id="TCO74312.1"/>
    </source>
</evidence>
<accession>A0A4R2KNM3</accession>
<gene>
    <name evidence="4" type="ORF">EV688_11425</name>
</gene>
<dbReference type="Proteomes" id="UP000294980">
    <property type="component" value="Unassembled WGS sequence"/>
</dbReference>
<keyword evidence="2" id="KW-0732">Signal</keyword>
<organism evidence="4 5">
    <name type="scientific">Chromatocurvus halotolerans</name>
    <dbReference type="NCBI Taxonomy" id="1132028"/>
    <lineage>
        <taxon>Bacteria</taxon>
        <taxon>Pseudomonadati</taxon>
        <taxon>Pseudomonadota</taxon>
        <taxon>Gammaproteobacteria</taxon>
        <taxon>Cellvibrionales</taxon>
        <taxon>Halieaceae</taxon>
        <taxon>Chromatocurvus</taxon>
    </lineage>
</organism>
<sequence>MLRGSSLSKAPLLFTDMLNPKPGSSHLSILIYHRVLHRFDPLRPGVVLSNQFDRQMALLRRYFNPISLREGVERLKDGTVAPRSICVTFDDGYADNMTVAAPVLARHGIPATVFVATGFLDGGLMWNDRVIETIRQTKSDAVDGSLFAGETISLDTIEARKQAIGRILAHVKHKPLNERGCLMHELERLLGVRPADTPMLDTCQLRALSRSGFDIGAHTVNHPILSCEDDNSVKKEIVDSKACLEDLLQRPVNLFAYPNGRRGLDYDNRHRKIVQDVGFDAAVSTDNGFNSPDTDKLQLHRFTPWDTSRVKFGLRLMFNEWAVKRE</sequence>
<dbReference type="RefSeq" id="WP_117319086.1">
    <property type="nucleotide sequence ID" value="NZ_SLWX01000014.1"/>
</dbReference>
<dbReference type="InterPro" id="IPR011330">
    <property type="entry name" value="Glyco_hydro/deAcase_b/a-brl"/>
</dbReference>
<dbReference type="Pfam" id="PF01522">
    <property type="entry name" value="Polysacc_deac_1"/>
    <property type="match status" value="2"/>
</dbReference>
<dbReference type="AlphaFoldDB" id="A0A4R2KNM3"/>
<comment type="caution">
    <text evidence="4">The sequence shown here is derived from an EMBL/GenBank/DDBJ whole genome shotgun (WGS) entry which is preliminary data.</text>
</comment>
<dbReference type="GO" id="GO:0005576">
    <property type="term" value="C:extracellular region"/>
    <property type="evidence" value="ECO:0007669"/>
    <property type="project" value="UniProtKB-SubCell"/>
</dbReference>
<dbReference type="PROSITE" id="PS51677">
    <property type="entry name" value="NODB"/>
    <property type="match status" value="1"/>
</dbReference>
<comment type="subcellular location">
    <subcellularLocation>
        <location evidence="1">Secreted</location>
    </subcellularLocation>
</comment>
<dbReference type="GO" id="GO:0005975">
    <property type="term" value="P:carbohydrate metabolic process"/>
    <property type="evidence" value="ECO:0007669"/>
    <property type="project" value="InterPro"/>
</dbReference>
<dbReference type="PANTHER" id="PTHR34216:SF3">
    <property type="entry name" value="POLY-BETA-1,6-N-ACETYL-D-GLUCOSAMINE N-DEACETYLASE"/>
    <property type="match status" value="1"/>
</dbReference>
<dbReference type="SUPFAM" id="SSF88713">
    <property type="entry name" value="Glycoside hydrolase/deacetylase"/>
    <property type="match status" value="1"/>
</dbReference>
<dbReference type="GO" id="GO:0016810">
    <property type="term" value="F:hydrolase activity, acting on carbon-nitrogen (but not peptide) bonds"/>
    <property type="evidence" value="ECO:0007669"/>
    <property type="project" value="InterPro"/>
</dbReference>
<feature type="domain" description="NodB homology" evidence="3">
    <location>
        <begin position="83"/>
        <end position="326"/>
    </location>
</feature>
<protein>
    <submittedName>
        <fullName evidence="4">Peptidoglycan/xylan/chitin deacetylase (PgdA/CDA1 family)</fullName>
    </submittedName>
</protein>
<evidence type="ECO:0000256" key="1">
    <source>
        <dbReference type="ARBA" id="ARBA00004613"/>
    </source>
</evidence>
<dbReference type="OrthoDB" id="9814639at2"/>
<reference evidence="4 5" key="1">
    <citation type="submission" date="2019-03" db="EMBL/GenBank/DDBJ databases">
        <title>Genomic Encyclopedia of Type Strains, Phase IV (KMG-IV): sequencing the most valuable type-strain genomes for metagenomic binning, comparative biology and taxonomic classification.</title>
        <authorList>
            <person name="Goeker M."/>
        </authorList>
    </citation>
    <scope>NUCLEOTIDE SEQUENCE [LARGE SCALE GENOMIC DNA]</scope>
    <source>
        <strain evidence="4 5">DSM 23344</strain>
    </source>
</reference>
<dbReference type="InterPro" id="IPR002509">
    <property type="entry name" value="NODB_dom"/>
</dbReference>
<name>A0A4R2KNM3_9GAMM</name>